<dbReference type="GO" id="GO:0016020">
    <property type="term" value="C:membrane"/>
    <property type="evidence" value="ECO:0007669"/>
    <property type="project" value="UniProtKB-SubCell"/>
</dbReference>
<keyword evidence="7" id="KW-0808">Transferase</keyword>
<dbReference type="Proteomes" id="UP000050421">
    <property type="component" value="Unassembled WGS sequence"/>
</dbReference>
<dbReference type="STRING" id="1305737.GCA_000526355_00203"/>
<organism evidence="7 8">
    <name type="scientific">Algoriphagus marincola HL-49</name>
    <dbReference type="NCBI Taxonomy" id="1305737"/>
    <lineage>
        <taxon>Bacteria</taxon>
        <taxon>Pseudomonadati</taxon>
        <taxon>Bacteroidota</taxon>
        <taxon>Cytophagia</taxon>
        <taxon>Cytophagales</taxon>
        <taxon>Cyclobacteriaceae</taxon>
        <taxon>Algoriphagus</taxon>
    </lineage>
</organism>
<name>A0A0P8ALL0_9BACT</name>
<dbReference type="InterPro" id="IPR000537">
    <property type="entry name" value="UbiA_prenyltransferase"/>
</dbReference>
<keyword evidence="2" id="KW-1003">Cell membrane</keyword>
<accession>A0A0P8ALL0</accession>
<proteinExistence type="predicted"/>
<dbReference type="AlphaFoldDB" id="A0A0P8ALL0"/>
<feature type="transmembrane region" description="Helical" evidence="6">
    <location>
        <begin position="55"/>
        <end position="78"/>
    </location>
</feature>
<protein>
    <submittedName>
        <fullName evidence="7">UbiA family prenyltransferase</fullName>
    </submittedName>
</protein>
<keyword evidence="5 6" id="KW-0472">Membrane</keyword>
<comment type="subcellular location">
    <subcellularLocation>
        <location evidence="1">Membrane</location>
        <topology evidence="1">Multi-pass membrane protein</topology>
    </subcellularLocation>
</comment>
<feature type="transmembrane region" description="Helical" evidence="6">
    <location>
        <begin position="243"/>
        <end position="258"/>
    </location>
</feature>
<feature type="transmembrane region" description="Helical" evidence="6">
    <location>
        <begin position="21"/>
        <end position="40"/>
    </location>
</feature>
<sequence length="291" mass="33377">MNQNATIERNISISSLLRISRPINLLLVAFTQLMTAYFLVETSQTGLPVLEDFKLYILILSTLIITAAGYMINDYYDVKIDYVNRPNEVIVGKGIKRRVVIFLHTIFNFTGIGLGVLVAPRIGLVNFIAAFLLWLYSNQLKRKPFIGNLTVAFLTGLSVYLVAFYYQKNELLVFTYAIFAFFLNLIREIIKDIEDRDGDRKHGCQTLPIVLGFRKTKQVIFIIAICFVSAISIVTIELNKPELFYYFGILGFFFIWFMRKVYVSDRKAHFTELSTFAKILMLVGTLSMGFL</sequence>
<keyword evidence="4 6" id="KW-1133">Transmembrane helix</keyword>
<evidence type="ECO:0000256" key="3">
    <source>
        <dbReference type="ARBA" id="ARBA00022692"/>
    </source>
</evidence>
<dbReference type="InterPro" id="IPR050475">
    <property type="entry name" value="Prenyltransferase_related"/>
</dbReference>
<evidence type="ECO:0000256" key="1">
    <source>
        <dbReference type="ARBA" id="ARBA00004141"/>
    </source>
</evidence>
<gene>
    <name evidence="7" type="ORF">HLUCCX10_01710</name>
</gene>
<evidence type="ECO:0000256" key="2">
    <source>
        <dbReference type="ARBA" id="ARBA00022475"/>
    </source>
</evidence>
<dbReference type="OrthoDB" id="9811562at2"/>
<keyword evidence="3 6" id="KW-0812">Transmembrane</keyword>
<feature type="transmembrane region" description="Helical" evidence="6">
    <location>
        <begin position="171"/>
        <end position="190"/>
    </location>
</feature>
<evidence type="ECO:0000256" key="6">
    <source>
        <dbReference type="SAM" id="Phobius"/>
    </source>
</evidence>
<comment type="caution">
    <text evidence="7">The sequence shown here is derived from an EMBL/GenBank/DDBJ whole genome shotgun (WGS) entry which is preliminary data.</text>
</comment>
<dbReference type="GO" id="GO:0016765">
    <property type="term" value="F:transferase activity, transferring alkyl or aryl (other than methyl) groups"/>
    <property type="evidence" value="ECO:0007669"/>
    <property type="project" value="InterPro"/>
</dbReference>
<reference evidence="7 8" key="1">
    <citation type="submission" date="2015-09" db="EMBL/GenBank/DDBJ databases">
        <title>Identification and resolution of microdiversity through metagenomic sequencing of parallel consortia.</title>
        <authorList>
            <person name="Nelson W.C."/>
            <person name="Romine M.F."/>
            <person name="Lindemann S.R."/>
        </authorList>
    </citation>
    <scope>NUCLEOTIDE SEQUENCE [LARGE SCALE GENOMIC DNA]</scope>
    <source>
        <strain evidence="7">HL-49</strain>
    </source>
</reference>
<evidence type="ECO:0000313" key="8">
    <source>
        <dbReference type="Proteomes" id="UP000050421"/>
    </source>
</evidence>
<dbReference type="PANTHER" id="PTHR42723">
    <property type="entry name" value="CHLOROPHYLL SYNTHASE"/>
    <property type="match status" value="1"/>
</dbReference>
<dbReference type="PANTHER" id="PTHR42723:SF1">
    <property type="entry name" value="CHLOROPHYLL SYNTHASE, CHLOROPLASTIC"/>
    <property type="match status" value="1"/>
</dbReference>
<dbReference type="InterPro" id="IPR044878">
    <property type="entry name" value="UbiA_sf"/>
</dbReference>
<dbReference type="NCBIfam" id="NF009513">
    <property type="entry name" value="PRK12872.1-3"/>
    <property type="match status" value="1"/>
</dbReference>
<feature type="transmembrane region" description="Helical" evidence="6">
    <location>
        <begin position="219"/>
        <end position="237"/>
    </location>
</feature>
<evidence type="ECO:0000256" key="5">
    <source>
        <dbReference type="ARBA" id="ARBA00023136"/>
    </source>
</evidence>
<dbReference type="Gene3D" id="1.10.357.140">
    <property type="entry name" value="UbiA prenyltransferase"/>
    <property type="match status" value="1"/>
</dbReference>
<dbReference type="eggNOG" id="COG0382">
    <property type="taxonomic scope" value="Bacteria"/>
</dbReference>
<evidence type="ECO:0000313" key="7">
    <source>
        <dbReference type="EMBL" id="KPQ19725.1"/>
    </source>
</evidence>
<feature type="transmembrane region" description="Helical" evidence="6">
    <location>
        <begin position="122"/>
        <end position="138"/>
    </location>
</feature>
<dbReference type="Pfam" id="PF01040">
    <property type="entry name" value="UbiA"/>
    <property type="match status" value="1"/>
</dbReference>
<dbReference type="EMBL" id="LJXT01000006">
    <property type="protein sequence ID" value="KPQ19725.1"/>
    <property type="molecule type" value="Genomic_DNA"/>
</dbReference>
<evidence type="ECO:0000256" key="4">
    <source>
        <dbReference type="ARBA" id="ARBA00022989"/>
    </source>
</evidence>
<dbReference type="Gene3D" id="1.20.120.1780">
    <property type="entry name" value="UbiA prenyltransferase"/>
    <property type="match status" value="1"/>
</dbReference>
<feature type="transmembrane region" description="Helical" evidence="6">
    <location>
        <begin position="145"/>
        <end position="165"/>
    </location>
</feature>
<feature type="transmembrane region" description="Helical" evidence="6">
    <location>
        <begin position="99"/>
        <end position="116"/>
    </location>
</feature>
<dbReference type="CDD" id="cd13961">
    <property type="entry name" value="PT_UbiA_DGGGPS"/>
    <property type="match status" value="1"/>
</dbReference>
<dbReference type="PATRIC" id="fig|1305737.6.peg.997"/>